<feature type="domain" description="Ribbon-helix-helix protein RHH" evidence="1">
    <location>
        <begin position="1"/>
        <end position="46"/>
    </location>
</feature>
<reference evidence="3" key="1">
    <citation type="journal article" date="2019" name="Int. J. Syst. Evol. Microbiol.">
        <title>The Global Catalogue of Microorganisms (GCM) 10K type strain sequencing project: providing services to taxonomists for standard genome sequencing and annotation.</title>
        <authorList>
            <consortium name="The Broad Institute Genomics Platform"/>
            <consortium name="The Broad Institute Genome Sequencing Center for Infectious Disease"/>
            <person name="Wu L."/>
            <person name="Ma J."/>
        </authorList>
    </citation>
    <scope>NUCLEOTIDE SEQUENCE [LARGE SCALE GENOMIC DNA]</scope>
    <source>
        <strain evidence="3">CCUG 57401</strain>
    </source>
</reference>
<keyword evidence="3" id="KW-1185">Reference proteome</keyword>
<dbReference type="InterPro" id="IPR013321">
    <property type="entry name" value="Arc_rbn_hlx_hlx"/>
</dbReference>
<comment type="caution">
    <text evidence="2">The sequence shown here is derived from an EMBL/GenBank/DDBJ whole genome shotgun (WGS) entry which is preliminary data.</text>
</comment>
<protein>
    <submittedName>
        <fullName evidence="2">CopG family transcriptional regulator</fullName>
    </submittedName>
</protein>
<proteinExistence type="predicted"/>
<dbReference type="EMBL" id="JBHSMF010000009">
    <property type="protein sequence ID" value="MFC5499161.1"/>
    <property type="molecule type" value="Genomic_DNA"/>
</dbReference>
<dbReference type="SUPFAM" id="SSF47598">
    <property type="entry name" value="Ribbon-helix-helix"/>
    <property type="match status" value="1"/>
</dbReference>
<organism evidence="2 3">
    <name type="scientific">Caenimonas terrae</name>
    <dbReference type="NCBI Taxonomy" id="696074"/>
    <lineage>
        <taxon>Bacteria</taxon>
        <taxon>Pseudomonadati</taxon>
        <taxon>Pseudomonadota</taxon>
        <taxon>Betaproteobacteria</taxon>
        <taxon>Burkholderiales</taxon>
        <taxon>Comamonadaceae</taxon>
        <taxon>Caenimonas</taxon>
    </lineage>
</organism>
<dbReference type="InterPro" id="IPR010985">
    <property type="entry name" value="Ribbon_hlx_hlx"/>
</dbReference>
<sequence>MEPKTARITVLIDPGKKLALEKLCAEQDVTPSQVVRRLIRDYLVDNGIAVAKAPSEQPQQRT</sequence>
<evidence type="ECO:0000313" key="2">
    <source>
        <dbReference type="EMBL" id="MFC5499161.1"/>
    </source>
</evidence>
<evidence type="ECO:0000259" key="1">
    <source>
        <dbReference type="Pfam" id="PF19839"/>
    </source>
</evidence>
<dbReference type="Pfam" id="PF19839">
    <property type="entry name" value="RHH_9"/>
    <property type="match status" value="1"/>
</dbReference>
<gene>
    <name evidence="2" type="ORF">ACFPOE_16560</name>
</gene>
<dbReference type="Proteomes" id="UP001596037">
    <property type="component" value="Unassembled WGS sequence"/>
</dbReference>
<evidence type="ECO:0000313" key="3">
    <source>
        <dbReference type="Proteomes" id="UP001596037"/>
    </source>
</evidence>
<dbReference type="InterPro" id="IPR045559">
    <property type="entry name" value="RHH_9"/>
</dbReference>
<dbReference type="RefSeq" id="WP_376851308.1">
    <property type="nucleotide sequence ID" value="NZ_JBHSMF010000009.1"/>
</dbReference>
<name>A0ABW0NFL4_9BURK</name>
<dbReference type="Gene3D" id="1.10.1220.10">
    <property type="entry name" value="Met repressor-like"/>
    <property type="match status" value="1"/>
</dbReference>
<accession>A0ABW0NFL4</accession>